<organism evidence="1 2">
    <name type="scientific">Smallanthus sonchifolius</name>
    <dbReference type="NCBI Taxonomy" id="185202"/>
    <lineage>
        <taxon>Eukaryota</taxon>
        <taxon>Viridiplantae</taxon>
        <taxon>Streptophyta</taxon>
        <taxon>Embryophyta</taxon>
        <taxon>Tracheophyta</taxon>
        <taxon>Spermatophyta</taxon>
        <taxon>Magnoliopsida</taxon>
        <taxon>eudicotyledons</taxon>
        <taxon>Gunneridae</taxon>
        <taxon>Pentapetalae</taxon>
        <taxon>asterids</taxon>
        <taxon>campanulids</taxon>
        <taxon>Asterales</taxon>
        <taxon>Asteraceae</taxon>
        <taxon>Asteroideae</taxon>
        <taxon>Heliantheae alliance</taxon>
        <taxon>Millerieae</taxon>
        <taxon>Smallanthus</taxon>
    </lineage>
</organism>
<evidence type="ECO:0000313" key="1">
    <source>
        <dbReference type="EMBL" id="KAI3807161.1"/>
    </source>
</evidence>
<reference evidence="2" key="1">
    <citation type="journal article" date="2022" name="Mol. Ecol. Resour.">
        <title>The genomes of chicory, endive, great burdock and yacon provide insights into Asteraceae palaeo-polyploidization history and plant inulin production.</title>
        <authorList>
            <person name="Fan W."/>
            <person name="Wang S."/>
            <person name="Wang H."/>
            <person name="Wang A."/>
            <person name="Jiang F."/>
            <person name="Liu H."/>
            <person name="Zhao H."/>
            <person name="Xu D."/>
            <person name="Zhang Y."/>
        </authorList>
    </citation>
    <scope>NUCLEOTIDE SEQUENCE [LARGE SCALE GENOMIC DNA]</scope>
    <source>
        <strain evidence="2">cv. Yunnan</strain>
    </source>
</reference>
<comment type="caution">
    <text evidence="1">The sequence shown here is derived from an EMBL/GenBank/DDBJ whole genome shotgun (WGS) entry which is preliminary data.</text>
</comment>
<dbReference type="EMBL" id="CM042025">
    <property type="protein sequence ID" value="KAI3807161.1"/>
    <property type="molecule type" value="Genomic_DNA"/>
</dbReference>
<keyword evidence="2" id="KW-1185">Reference proteome</keyword>
<reference evidence="1 2" key="2">
    <citation type="journal article" date="2022" name="Mol. Ecol. Resour.">
        <title>The genomes of chicory, endive, great burdock and yacon provide insights into Asteraceae paleo-polyploidization history and plant inulin production.</title>
        <authorList>
            <person name="Fan W."/>
            <person name="Wang S."/>
            <person name="Wang H."/>
            <person name="Wang A."/>
            <person name="Jiang F."/>
            <person name="Liu H."/>
            <person name="Zhao H."/>
            <person name="Xu D."/>
            <person name="Zhang Y."/>
        </authorList>
    </citation>
    <scope>NUCLEOTIDE SEQUENCE [LARGE SCALE GENOMIC DNA]</scope>
    <source>
        <strain evidence="2">cv. Yunnan</strain>
        <tissue evidence="1">Leaves</tissue>
    </source>
</reference>
<sequence length="341" mass="39073">MNVHGYSEDSWLVNQVETNPQIPIKAVQQEYLRKLQLSVSMMKAFRAKAKAAKQVQGDYKEQYSRLRDYILELQSTNPETTVKIHVEDENNPESTTRIFKRVYICLGALKHGFRACKRQILGLDGAFMKGPYPGQLLTAVGLDPNNGIYPLAYAIVEAENKNSWIWFLQCVADDLGLDEKCNFTFISDRQKGIIPAITQVFPAAEHRYCLRHIHQNMKLRWRGKAYKDLLWGCATATTVPEFETKMDQLRSYNNEAHNWLAAIPPLHWSRAHFTGRAKTDVLLNNLCRTGFVVNVRVASEIEDQYVKIIVIYVQSRNSQVTSNRELWARFRSTVNEGGSEG</sequence>
<proteinExistence type="predicted"/>
<protein>
    <submittedName>
        <fullName evidence="1">Uncharacterized protein</fullName>
    </submittedName>
</protein>
<evidence type="ECO:0000313" key="2">
    <source>
        <dbReference type="Proteomes" id="UP001056120"/>
    </source>
</evidence>
<dbReference type="Proteomes" id="UP001056120">
    <property type="component" value="Linkage Group LG08"/>
</dbReference>
<name>A0ACB9II47_9ASTR</name>
<accession>A0ACB9II47</accession>
<gene>
    <name evidence="1" type="ORF">L1987_23085</name>
</gene>